<proteinExistence type="predicted"/>
<dbReference type="AlphaFoldDB" id="A0A3P5XDX8"/>
<organism evidence="1 2">
    <name type="scientific">Filibacter tadaridae</name>
    <dbReference type="NCBI Taxonomy" id="2483811"/>
    <lineage>
        <taxon>Bacteria</taxon>
        <taxon>Bacillati</taxon>
        <taxon>Bacillota</taxon>
        <taxon>Bacilli</taxon>
        <taxon>Bacillales</taxon>
        <taxon>Caryophanaceae</taxon>
        <taxon>Filibacter</taxon>
    </lineage>
</organism>
<accession>A0A3P5XDX8</accession>
<sequence length="63" mass="7368">MTWKGNNPSVTFTDKVYETGIKVGKDIMAVYEKVIERKQGIEKWCVTINPEKCKRVFEMEIKV</sequence>
<keyword evidence="2" id="KW-1185">Reference proteome</keyword>
<reference evidence="1 2" key="1">
    <citation type="submission" date="2018-11" db="EMBL/GenBank/DDBJ databases">
        <authorList>
            <person name="Criscuolo A."/>
        </authorList>
    </citation>
    <scope>NUCLEOTIDE SEQUENCE [LARGE SCALE GENOMIC DNA]</scope>
    <source>
        <strain evidence="1">ATB-66</strain>
    </source>
</reference>
<name>A0A3P5XDX8_9BACL</name>
<gene>
    <name evidence="1" type="ORF">FILTAD_02136</name>
</gene>
<evidence type="ECO:0000313" key="1">
    <source>
        <dbReference type="EMBL" id="VDC29537.1"/>
    </source>
</evidence>
<evidence type="ECO:0000313" key="2">
    <source>
        <dbReference type="Proteomes" id="UP000270468"/>
    </source>
</evidence>
<dbReference type="OrthoDB" id="2014062at2"/>
<dbReference type="EMBL" id="UXAV01000042">
    <property type="protein sequence ID" value="VDC29537.1"/>
    <property type="molecule type" value="Genomic_DNA"/>
</dbReference>
<dbReference type="Proteomes" id="UP000270468">
    <property type="component" value="Unassembled WGS sequence"/>
</dbReference>
<protein>
    <submittedName>
        <fullName evidence="1">Uncharacterized protein</fullName>
    </submittedName>
</protein>